<evidence type="ECO:0000256" key="2">
    <source>
        <dbReference type="HAMAP-Rule" id="MF_00048"/>
    </source>
</evidence>
<protein>
    <recommendedName>
        <fullName evidence="2">UPF0102 protein APT59_17280</fullName>
    </recommendedName>
</protein>
<proteinExistence type="inferred from homology"/>
<evidence type="ECO:0000256" key="1">
    <source>
        <dbReference type="ARBA" id="ARBA00006738"/>
    </source>
</evidence>
<dbReference type="Gene3D" id="3.40.1350.10">
    <property type="match status" value="1"/>
</dbReference>
<organism evidence="3 4">
    <name type="scientific">Pseudomonas oryzihabitans</name>
    <dbReference type="NCBI Taxonomy" id="47885"/>
    <lineage>
        <taxon>Bacteria</taxon>
        <taxon>Pseudomonadati</taxon>
        <taxon>Pseudomonadota</taxon>
        <taxon>Gammaproteobacteria</taxon>
        <taxon>Pseudomonadales</taxon>
        <taxon>Pseudomonadaceae</taxon>
        <taxon>Pseudomonas</taxon>
    </lineage>
</organism>
<dbReference type="GO" id="GO:0003676">
    <property type="term" value="F:nucleic acid binding"/>
    <property type="evidence" value="ECO:0007669"/>
    <property type="project" value="InterPro"/>
</dbReference>
<accession>A0A0U4VRZ5</accession>
<sequence length="124" mass="14036">MKQAPHLQRGQQGEDRALQFLQTRGLRLIARNWRWRGGELDLVMLDGDTVVFVEVRARRHTAWGGAAESIDARKRQRLVNSAALFLQSEARWAKRPCRFDVIAIGPGADASPQALEWITQAFEA</sequence>
<dbReference type="EMBL" id="CP013987">
    <property type="protein sequence ID" value="ALZ85863.1"/>
    <property type="molecule type" value="Genomic_DNA"/>
</dbReference>
<dbReference type="PANTHER" id="PTHR34039:SF1">
    <property type="entry name" value="UPF0102 PROTEIN YRAN"/>
    <property type="match status" value="1"/>
</dbReference>
<dbReference type="SUPFAM" id="SSF52980">
    <property type="entry name" value="Restriction endonuclease-like"/>
    <property type="match status" value="1"/>
</dbReference>
<dbReference type="KEGG" id="por:APT59_17280"/>
<evidence type="ECO:0000313" key="4">
    <source>
        <dbReference type="Proteomes" id="UP000064137"/>
    </source>
</evidence>
<evidence type="ECO:0000313" key="3">
    <source>
        <dbReference type="EMBL" id="ALZ85863.1"/>
    </source>
</evidence>
<dbReference type="Pfam" id="PF02021">
    <property type="entry name" value="UPF0102"/>
    <property type="match status" value="1"/>
</dbReference>
<dbReference type="CDD" id="cd20736">
    <property type="entry name" value="PoNe_Nuclease"/>
    <property type="match status" value="1"/>
</dbReference>
<comment type="similarity">
    <text evidence="1 2">Belongs to the UPF0102 family.</text>
</comment>
<dbReference type="NCBIfam" id="NF009150">
    <property type="entry name" value="PRK12497.1-3"/>
    <property type="match status" value="1"/>
</dbReference>
<dbReference type="OrthoDB" id="9794876at2"/>
<dbReference type="HAMAP" id="MF_00048">
    <property type="entry name" value="UPF0102"/>
    <property type="match status" value="1"/>
</dbReference>
<gene>
    <name evidence="3" type="ORF">APT59_17280</name>
</gene>
<reference evidence="3 4" key="1">
    <citation type="submission" date="2016-01" db="EMBL/GenBank/DDBJ databases">
        <title>Annotation of Pseudomonas oryzihabitans USDA-ARS-USMARC-56511.</title>
        <authorList>
            <person name="Harhay G.P."/>
            <person name="Harhay D.M."/>
            <person name="Smith T.P.L."/>
            <person name="Bono J.L."/>
            <person name="Heaton M.P."/>
            <person name="Clawson M.L."/>
            <person name="Chitko-Mckown C.G."/>
            <person name="Capik S.F."/>
            <person name="DeDonder K.D."/>
            <person name="Apley M.D."/>
            <person name="Lubbers B.V."/>
            <person name="White B.J."/>
            <person name="Larson R.L."/>
        </authorList>
    </citation>
    <scope>NUCLEOTIDE SEQUENCE [LARGE SCALE GENOMIC DNA]</scope>
    <source>
        <strain evidence="3 4">USDA-ARS-USMARC-56511</strain>
    </source>
</reference>
<dbReference type="RefSeq" id="WP_059315980.1">
    <property type="nucleotide sequence ID" value="NZ_CP013987.1"/>
</dbReference>
<dbReference type="NCBIfam" id="TIGR00252">
    <property type="entry name" value="YraN family protein"/>
    <property type="match status" value="1"/>
</dbReference>
<dbReference type="Proteomes" id="UP000064137">
    <property type="component" value="Chromosome"/>
</dbReference>
<dbReference type="AlphaFoldDB" id="A0A0U4VRZ5"/>
<name>A0A0U4VRZ5_9PSED</name>
<dbReference type="InterPro" id="IPR011335">
    <property type="entry name" value="Restrct_endonuc-II-like"/>
</dbReference>
<dbReference type="InterPro" id="IPR011856">
    <property type="entry name" value="tRNA_endonuc-like_dom_sf"/>
</dbReference>
<dbReference type="InterPro" id="IPR003509">
    <property type="entry name" value="UPF0102_YraN-like"/>
</dbReference>
<dbReference type="PANTHER" id="PTHR34039">
    <property type="entry name" value="UPF0102 PROTEIN YRAN"/>
    <property type="match status" value="1"/>
</dbReference>